<dbReference type="InterPro" id="IPR036249">
    <property type="entry name" value="Thioredoxin-like_sf"/>
</dbReference>
<keyword evidence="4" id="KW-0676">Redox-active center</keyword>
<evidence type="ECO:0000259" key="6">
    <source>
        <dbReference type="PROSITE" id="PS51352"/>
    </source>
</evidence>
<evidence type="ECO:0000256" key="1">
    <source>
        <dbReference type="ARBA" id="ARBA00004196"/>
    </source>
</evidence>
<dbReference type="PANTHER" id="PTHR42852:SF6">
    <property type="entry name" value="THIOL:DISULFIDE INTERCHANGE PROTEIN DSBE"/>
    <property type="match status" value="1"/>
</dbReference>
<comment type="subcellular location">
    <subcellularLocation>
        <location evidence="1">Cell envelope</location>
    </subcellularLocation>
</comment>
<dbReference type="InterPro" id="IPR013766">
    <property type="entry name" value="Thioredoxin_domain"/>
</dbReference>
<dbReference type="Proteomes" id="UP000657372">
    <property type="component" value="Unassembled WGS sequence"/>
</dbReference>
<keyword evidence="3" id="KW-1015">Disulfide bond</keyword>
<protein>
    <submittedName>
        <fullName evidence="7">Redoxin domain-containing protein</fullName>
    </submittedName>
</protein>
<evidence type="ECO:0000256" key="3">
    <source>
        <dbReference type="ARBA" id="ARBA00023157"/>
    </source>
</evidence>
<proteinExistence type="predicted"/>
<reference evidence="7 8" key="1">
    <citation type="submission" date="2020-11" db="EMBL/GenBank/DDBJ databases">
        <title>WGS of Herminiimonas contaminans strain Marseille-Q4544 isolated from planarians Schmidtea mediterranea.</title>
        <authorList>
            <person name="Kangale L."/>
        </authorList>
    </citation>
    <scope>NUCLEOTIDE SEQUENCE [LARGE SCALE GENOMIC DNA]</scope>
    <source>
        <strain evidence="7 8">Marseille-Q4544</strain>
    </source>
</reference>
<dbReference type="InterPro" id="IPR000866">
    <property type="entry name" value="AhpC/TSA"/>
</dbReference>
<evidence type="ECO:0000313" key="7">
    <source>
        <dbReference type="EMBL" id="MBF8177576.1"/>
    </source>
</evidence>
<dbReference type="RefSeq" id="WP_195875186.1">
    <property type="nucleotide sequence ID" value="NZ_JADOEL010000004.1"/>
</dbReference>
<feature type="chain" id="PRO_5045951683" evidence="5">
    <location>
        <begin position="27"/>
        <end position="171"/>
    </location>
</feature>
<feature type="domain" description="Thioredoxin" evidence="6">
    <location>
        <begin position="29"/>
        <end position="171"/>
    </location>
</feature>
<dbReference type="SUPFAM" id="SSF52833">
    <property type="entry name" value="Thioredoxin-like"/>
    <property type="match status" value="1"/>
</dbReference>
<gene>
    <name evidence="7" type="ORF">IXC47_07775</name>
</gene>
<name>A0ABS0ERW6_9BURK</name>
<dbReference type="PROSITE" id="PS51352">
    <property type="entry name" value="THIOREDOXIN_2"/>
    <property type="match status" value="1"/>
</dbReference>
<dbReference type="PANTHER" id="PTHR42852">
    <property type="entry name" value="THIOL:DISULFIDE INTERCHANGE PROTEIN DSBE"/>
    <property type="match status" value="1"/>
</dbReference>
<keyword evidence="5" id="KW-0732">Signal</keyword>
<keyword evidence="8" id="KW-1185">Reference proteome</keyword>
<accession>A0ABS0ERW6</accession>
<dbReference type="EMBL" id="JADOEL010000004">
    <property type="protein sequence ID" value="MBF8177576.1"/>
    <property type="molecule type" value="Genomic_DNA"/>
</dbReference>
<evidence type="ECO:0000313" key="8">
    <source>
        <dbReference type="Proteomes" id="UP000657372"/>
    </source>
</evidence>
<dbReference type="InterPro" id="IPR050553">
    <property type="entry name" value="Thioredoxin_ResA/DsbE_sf"/>
</dbReference>
<evidence type="ECO:0000256" key="2">
    <source>
        <dbReference type="ARBA" id="ARBA00022748"/>
    </source>
</evidence>
<comment type="caution">
    <text evidence="7">The sequence shown here is derived from an EMBL/GenBank/DDBJ whole genome shotgun (WGS) entry which is preliminary data.</text>
</comment>
<dbReference type="Gene3D" id="3.40.30.10">
    <property type="entry name" value="Glutaredoxin"/>
    <property type="match status" value="1"/>
</dbReference>
<sequence>MMKRLSLAVSRLLFLACVAVSGSVCAADVRPGDTPVLPTLTTLDGKTINPASLRGKVIVISYFASYCPFCANEAPKLQKLYSKNTDKLIVIGVNIETKDPQQKEKAQQWVRKYQLTHPVTTDFVALERVLGKRQGLPINYVFDKRGMLRRVDVGEIFDEDFDDIAKFAQQD</sequence>
<feature type="signal peptide" evidence="5">
    <location>
        <begin position="1"/>
        <end position="26"/>
    </location>
</feature>
<dbReference type="Pfam" id="PF00578">
    <property type="entry name" value="AhpC-TSA"/>
    <property type="match status" value="1"/>
</dbReference>
<evidence type="ECO:0000256" key="5">
    <source>
        <dbReference type="SAM" id="SignalP"/>
    </source>
</evidence>
<organism evidence="7 8">
    <name type="scientific">Herminiimonas contaminans</name>
    <dbReference type="NCBI Taxonomy" id="1111140"/>
    <lineage>
        <taxon>Bacteria</taxon>
        <taxon>Pseudomonadati</taxon>
        <taxon>Pseudomonadota</taxon>
        <taxon>Betaproteobacteria</taxon>
        <taxon>Burkholderiales</taxon>
        <taxon>Oxalobacteraceae</taxon>
        <taxon>Herminiimonas</taxon>
    </lineage>
</organism>
<evidence type="ECO:0000256" key="4">
    <source>
        <dbReference type="ARBA" id="ARBA00023284"/>
    </source>
</evidence>
<keyword evidence="2" id="KW-0201">Cytochrome c-type biogenesis</keyword>
<dbReference type="CDD" id="cd02966">
    <property type="entry name" value="TlpA_like_family"/>
    <property type="match status" value="1"/>
</dbReference>